<dbReference type="RefSeq" id="WP_153006110.1">
    <property type="nucleotide sequence ID" value="NZ_LDTE01000036.1"/>
</dbReference>
<accession>A0A147IY75</accession>
<dbReference type="EMBL" id="LDTE01000036">
    <property type="protein sequence ID" value="KTW00512.1"/>
    <property type="molecule type" value="Genomic_DNA"/>
</dbReference>
<gene>
    <name evidence="1" type="ORF">SB4_06950</name>
</gene>
<evidence type="ECO:0000313" key="2">
    <source>
        <dbReference type="Proteomes" id="UP000074072"/>
    </source>
</evidence>
<protein>
    <submittedName>
        <fullName evidence="1">Uncharacterized protein</fullName>
    </submittedName>
</protein>
<name>A0A147IY75_9SPHN</name>
<dbReference type="Proteomes" id="UP000074072">
    <property type="component" value="Unassembled WGS sequence"/>
</dbReference>
<dbReference type="AlphaFoldDB" id="A0A147IY75"/>
<evidence type="ECO:0000313" key="1">
    <source>
        <dbReference type="EMBL" id="KTW00512.1"/>
    </source>
</evidence>
<reference evidence="1 2" key="1">
    <citation type="journal article" date="2016" name="Front. Microbiol.">
        <title>Genomic Resource of Rice Seed Associated Bacteria.</title>
        <authorList>
            <person name="Midha S."/>
            <person name="Bansal K."/>
            <person name="Sharma S."/>
            <person name="Kumar N."/>
            <person name="Patil P.P."/>
            <person name="Chaudhry V."/>
            <person name="Patil P.B."/>
        </authorList>
    </citation>
    <scope>NUCLEOTIDE SEQUENCE [LARGE SCALE GENOMIC DNA]</scope>
    <source>
        <strain evidence="1 2">SB4</strain>
    </source>
</reference>
<sequence length="132" mass="14476">MDGTLALWFDALEAGREAPPLDIHVNLWRDLSADFNFLDVGFRMPDVQNVRRFHLFFPVPIVAASISDLGSTLRYGETLKAVFNDPVVSGSGDASSYPTQIDGEPHLTVQMIDPARDLIVEPLAIDPLGSKP</sequence>
<dbReference type="OrthoDB" id="7593790at2"/>
<feature type="non-terminal residue" evidence="1">
    <location>
        <position position="132"/>
    </location>
</feature>
<comment type="caution">
    <text evidence="1">The sequence shown here is derived from an EMBL/GenBank/DDBJ whole genome shotgun (WGS) entry which is preliminary data.</text>
</comment>
<proteinExistence type="predicted"/>
<organism evidence="1 2">
    <name type="scientific">Sphingomonas sanguinis</name>
    <dbReference type="NCBI Taxonomy" id="33051"/>
    <lineage>
        <taxon>Bacteria</taxon>
        <taxon>Pseudomonadati</taxon>
        <taxon>Pseudomonadota</taxon>
        <taxon>Alphaproteobacteria</taxon>
        <taxon>Sphingomonadales</taxon>
        <taxon>Sphingomonadaceae</taxon>
        <taxon>Sphingomonas</taxon>
    </lineage>
</organism>